<feature type="domain" description="H15" evidence="5">
    <location>
        <begin position="86"/>
        <end position="158"/>
    </location>
</feature>
<dbReference type="GO" id="GO:0031492">
    <property type="term" value="F:nucleosomal DNA binding"/>
    <property type="evidence" value="ECO:0007669"/>
    <property type="project" value="TreeGrafter"/>
</dbReference>
<feature type="region of interest" description="Disordered" evidence="4">
    <location>
        <begin position="796"/>
        <end position="818"/>
    </location>
</feature>
<dbReference type="Proteomes" id="UP000321393">
    <property type="component" value="Unassembled WGS sequence"/>
</dbReference>
<dbReference type="GO" id="GO:0005730">
    <property type="term" value="C:nucleolus"/>
    <property type="evidence" value="ECO:0007669"/>
    <property type="project" value="TreeGrafter"/>
</dbReference>
<dbReference type="OrthoDB" id="1110759at2759"/>
<dbReference type="Gene3D" id="1.10.10.10">
    <property type="entry name" value="Winged helix-like DNA-binding domain superfamily/Winged helix DNA-binding domain"/>
    <property type="match status" value="1"/>
</dbReference>
<dbReference type="SUPFAM" id="SSF46785">
    <property type="entry name" value="Winged helix' DNA-binding domain"/>
    <property type="match status" value="1"/>
</dbReference>
<evidence type="ECO:0000313" key="9">
    <source>
        <dbReference type="Proteomes" id="UP000321947"/>
    </source>
</evidence>
<feature type="region of interest" description="Disordered" evidence="4">
    <location>
        <begin position="708"/>
        <end position="775"/>
    </location>
</feature>
<dbReference type="PANTHER" id="PTHR11467:SF109">
    <property type="entry name" value="H15 DOMAIN-CONTAINING PROTEIN"/>
    <property type="match status" value="1"/>
</dbReference>
<evidence type="ECO:0000256" key="4">
    <source>
        <dbReference type="SAM" id="MobiDB-lite"/>
    </source>
</evidence>
<feature type="compositionally biased region" description="Low complexity" evidence="4">
    <location>
        <begin position="17"/>
        <end position="26"/>
    </location>
</feature>
<dbReference type="GO" id="GO:0045910">
    <property type="term" value="P:negative regulation of DNA recombination"/>
    <property type="evidence" value="ECO:0007669"/>
    <property type="project" value="TreeGrafter"/>
</dbReference>
<feature type="region of interest" description="Disordered" evidence="4">
    <location>
        <begin position="581"/>
        <end position="600"/>
    </location>
</feature>
<dbReference type="EMBL" id="SSTD01000604">
    <property type="protein sequence ID" value="TYK30484.1"/>
    <property type="molecule type" value="Genomic_DNA"/>
</dbReference>
<feature type="compositionally biased region" description="Basic and acidic residues" evidence="4">
    <location>
        <begin position="635"/>
        <end position="652"/>
    </location>
</feature>
<dbReference type="GO" id="GO:0006334">
    <property type="term" value="P:nucleosome assembly"/>
    <property type="evidence" value="ECO:0007669"/>
    <property type="project" value="InterPro"/>
</dbReference>
<dbReference type="GO" id="GO:0030261">
    <property type="term" value="P:chromosome condensation"/>
    <property type="evidence" value="ECO:0007669"/>
    <property type="project" value="TreeGrafter"/>
</dbReference>
<gene>
    <name evidence="7" type="ORF">E5676_scaffold426G00270</name>
    <name evidence="6" type="ORF">E6C27_scaffold149G00290</name>
</gene>
<dbReference type="Pfam" id="PF00538">
    <property type="entry name" value="Linker_histone"/>
    <property type="match status" value="1"/>
</dbReference>
<evidence type="ECO:0000256" key="1">
    <source>
        <dbReference type="ARBA" id="ARBA00004123"/>
    </source>
</evidence>
<dbReference type="GO" id="GO:0003690">
    <property type="term" value="F:double-stranded DNA binding"/>
    <property type="evidence" value="ECO:0007669"/>
    <property type="project" value="TreeGrafter"/>
</dbReference>
<dbReference type="STRING" id="1194695.A0A5D3E3L6"/>
<feature type="region of interest" description="Disordered" evidence="4">
    <location>
        <begin position="626"/>
        <end position="675"/>
    </location>
</feature>
<accession>A0A5D3E3L6</accession>
<proteinExistence type="predicted"/>
<comment type="subcellular location">
    <subcellularLocation>
        <location evidence="1">Nucleus</location>
    </subcellularLocation>
</comment>
<dbReference type="EMBL" id="SSTE01014064">
    <property type="protein sequence ID" value="KAA0046320.1"/>
    <property type="molecule type" value="Genomic_DNA"/>
</dbReference>
<feature type="compositionally biased region" description="Basic and acidic residues" evidence="4">
    <location>
        <begin position="586"/>
        <end position="600"/>
    </location>
</feature>
<dbReference type="PROSITE" id="PS51504">
    <property type="entry name" value="H15"/>
    <property type="match status" value="1"/>
</dbReference>
<evidence type="ECO:0000313" key="7">
    <source>
        <dbReference type="EMBL" id="TYK30484.1"/>
    </source>
</evidence>
<feature type="compositionally biased region" description="Polar residues" evidence="4">
    <location>
        <begin position="744"/>
        <end position="754"/>
    </location>
</feature>
<feature type="compositionally biased region" description="Basic and acidic residues" evidence="4">
    <location>
        <begin position="484"/>
        <end position="502"/>
    </location>
</feature>
<keyword evidence="2" id="KW-0238">DNA-binding</keyword>
<dbReference type="InterPro" id="IPR036390">
    <property type="entry name" value="WH_DNA-bd_sf"/>
</dbReference>
<evidence type="ECO:0000256" key="3">
    <source>
        <dbReference type="ARBA" id="ARBA00023242"/>
    </source>
</evidence>
<keyword evidence="3" id="KW-0539">Nucleus</keyword>
<evidence type="ECO:0000313" key="8">
    <source>
        <dbReference type="Proteomes" id="UP000321393"/>
    </source>
</evidence>
<reference evidence="8 9" key="1">
    <citation type="submission" date="2019-08" db="EMBL/GenBank/DDBJ databases">
        <title>Draft genome sequences of two oriental melons (Cucumis melo L. var makuwa).</title>
        <authorList>
            <person name="Kwon S.-Y."/>
        </authorList>
    </citation>
    <scope>NUCLEOTIDE SEQUENCE [LARGE SCALE GENOMIC DNA]</scope>
    <source>
        <strain evidence="9">cv. Chang Bougi</strain>
        <strain evidence="8">cv. SW 3</strain>
        <tissue evidence="7">Leaf</tissue>
    </source>
</reference>
<dbReference type="SMART" id="SM00526">
    <property type="entry name" value="H15"/>
    <property type="match status" value="1"/>
</dbReference>
<dbReference type="AlphaFoldDB" id="A0A5D3E3L6"/>
<evidence type="ECO:0000259" key="5">
    <source>
        <dbReference type="PROSITE" id="PS51504"/>
    </source>
</evidence>
<protein>
    <submittedName>
        <fullName evidence="7">Transcription regulatory protein SNF2-like isoform X3</fullName>
    </submittedName>
</protein>
<sequence>MEISPSQLSSIRPPPENLSSPSSNAPHSDHRHSLIAGRLRDALFSAVAAKYSTNGTAHSLPFLSDQFKSVIDCRLRENFPSFQTPTHLPYASMIQRAIAEVGEEDGLSEESISEFIVNEYEDLPWAHSAYLRRHLGKLCENGELVKLKCGRYNFKVEDKGVKRKKRRRKTGGRSRYREVESADEIEEGFDRKKRSKKLKVIGPRVEEVVTSKGSEEQSDFSREVTVGVENVDHVGEGQVVVNEQKKVEVDEMVDKQHGEKSKHIYGAKVFNRKNQSRNLVILGLHAPLANKEMEKQSGSFGEEVCEVEEGDHAKGGQIQVRGEVNEVQADVMIHQPCEKEVKSRGGFQDFDDKKQSQNVAAGNLGAQEALTMTWNEEKRGSPREEICGAKERGYDQDRQAIMIYELKEVNGSDEVEDFGGRKQSQDLMVVGLHAKEALMTKGTEDECSSFRKNVGDGVEGKHAQAGQIEVLDKFKEVQVEMIDEHPEEEKQGERMEEPKERASLGSIREPVEEATLEFFDAMSYHSNAEENGVIDDAEGCKKLLEENENFEFFDAKSDHGYDGVNEIIGAQSSKKTVLGEVSNKQNRLEEQRPSKFSDDQTEIRNGCEAEDLQLTKEHSQVRWPSEITGTLAKHSKQEMSRTSEADKNEKSEALSPEDIICSPSQPWGHRGQGRPRKLKVQEILATSLSSFARDGDQRYLASNVVDGEASDSNTSYGTHHIDQQGLNLPRGRGRGRGRLRVVRQDQNSRSQACSPSKHLNHRQSPGKIRGRPLKQNFDEDIVSKDISTPLENKHQEDKGLLGRGHGIGSSSSGRMKERGSFDNQYYTRNKSKKLLEVMVTLEYPHDLFPASLAASPSNRTSILVISDSILHTGDK</sequence>
<feature type="region of interest" description="Disordered" evidence="4">
    <location>
        <begin position="484"/>
        <end position="505"/>
    </location>
</feature>
<comment type="caution">
    <text evidence="7">The sequence shown here is derived from an EMBL/GenBank/DDBJ whole genome shotgun (WGS) entry which is preliminary data.</text>
</comment>
<feature type="region of interest" description="Disordered" evidence="4">
    <location>
        <begin position="1"/>
        <end position="30"/>
    </location>
</feature>
<evidence type="ECO:0000256" key="2">
    <source>
        <dbReference type="ARBA" id="ARBA00023125"/>
    </source>
</evidence>
<dbReference type="GO" id="GO:0000786">
    <property type="term" value="C:nucleosome"/>
    <property type="evidence" value="ECO:0007669"/>
    <property type="project" value="InterPro"/>
</dbReference>
<dbReference type="InterPro" id="IPR005818">
    <property type="entry name" value="Histone_H1/H5_H15"/>
</dbReference>
<dbReference type="InterPro" id="IPR036388">
    <property type="entry name" value="WH-like_DNA-bd_sf"/>
</dbReference>
<organism evidence="7 9">
    <name type="scientific">Cucumis melo var. makuwa</name>
    <name type="common">Oriental melon</name>
    <dbReference type="NCBI Taxonomy" id="1194695"/>
    <lineage>
        <taxon>Eukaryota</taxon>
        <taxon>Viridiplantae</taxon>
        <taxon>Streptophyta</taxon>
        <taxon>Embryophyta</taxon>
        <taxon>Tracheophyta</taxon>
        <taxon>Spermatophyta</taxon>
        <taxon>Magnoliopsida</taxon>
        <taxon>eudicotyledons</taxon>
        <taxon>Gunneridae</taxon>
        <taxon>Pentapetalae</taxon>
        <taxon>rosids</taxon>
        <taxon>fabids</taxon>
        <taxon>Cucurbitales</taxon>
        <taxon>Cucurbitaceae</taxon>
        <taxon>Benincaseae</taxon>
        <taxon>Cucumis</taxon>
    </lineage>
</organism>
<dbReference type="PANTHER" id="PTHR11467">
    <property type="entry name" value="HISTONE H1"/>
    <property type="match status" value="1"/>
</dbReference>
<name>A0A5D3E3L6_CUCMM</name>
<dbReference type="Proteomes" id="UP000321947">
    <property type="component" value="Unassembled WGS sequence"/>
</dbReference>
<evidence type="ECO:0000313" key="6">
    <source>
        <dbReference type="EMBL" id="KAA0046320.1"/>
    </source>
</evidence>
<feature type="compositionally biased region" description="Basic residues" evidence="4">
    <location>
        <begin position="731"/>
        <end position="741"/>
    </location>
</feature>
<feature type="compositionally biased region" description="Polar residues" evidence="4">
    <location>
        <begin position="1"/>
        <end position="10"/>
    </location>
</feature>